<feature type="region of interest" description="Disordered" evidence="1">
    <location>
        <begin position="316"/>
        <end position="380"/>
    </location>
</feature>
<feature type="compositionally biased region" description="Basic and acidic residues" evidence="1">
    <location>
        <begin position="357"/>
        <end position="380"/>
    </location>
</feature>
<feature type="compositionally biased region" description="Polar residues" evidence="1">
    <location>
        <begin position="112"/>
        <end position="124"/>
    </location>
</feature>
<reference evidence="2" key="1">
    <citation type="journal article" date="2023" name="Mol. Biol. Evol.">
        <title>Third-Generation Sequencing Reveals the Adaptive Role of the Epigenome in Three Deep-Sea Polychaetes.</title>
        <authorList>
            <person name="Perez M."/>
            <person name="Aroh O."/>
            <person name="Sun Y."/>
            <person name="Lan Y."/>
            <person name="Juniper S.K."/>
            <person name="Young C.R."/>
            <person name="Angers B."/>
            <person name="Qian P.Y."/>
        </authorList>
    </citation>
    <scope>NUCLEOTIDE SEQUENCE</scope>
    <source>
        <strain evidence="2">R07B-5</strain>
    </source>
</reference>
<name>A0AAD9KU77_RIDPI</name>
<dbReference type="AlphaFoldDB" id="A0AAD9KU77"/>
<feature type="compositionally biased region" description="Basic and acidic residues" evidence="1">
    <location>
        <begin position="340"/>
        <end position="350"/>
    </location>
</feature>
<organism evidence="2 3">
    <name type="scientific">Ridgeia piscesae</name>
    <name type="common">Tubeworm</name>
    <dbReference type="NCBI Taxonomy" id="27915"/>
    <lineage>
        <taxon>Eukaryota</taxon>
        <taxon>Metazoa</taxon>
        <taxon>Spiralia</taxon>
        <taxon>Lophotrochozoa</taxon>
        <taxon>Annelida</taxon>
        <taxon>Polychaeta</taxon>
        <taxon>Sedentaria</taxon>
        <taxon>Canalipalpata</taxon>
        <taxon>Sabellida</taxon>
        <taxon>Siboglinidae</taxon>
        <taxon>Ridgeia</taxon>
    </lineage>
</organism>
<gene>
    <name evidence="2" type="ORF">NP493_591g01024</name>
</gene>
<feature type="compositionally biased region" description="Acidic residues" evidence="1">
    <location>
        <begin position="200"/>
        <end position="209"/>
    </location>
</feature>
<feature type="compositionally biased region" description="Polar residues" evidence="1">
    <location>
        <begin position="316"/>
        <end position="325"/>
    </location>
</feature>
<feature type="compositionally biased region" description="Basic and acidic residues" evidence="1">
    <location>
        <begin position="96"/>
        <end position="107"/>
    </location>
</feature>
<accession>A0AAD9KU77</accession>
<comment type="caution">
    <text evidence="2">The sequence shown here is derived from an EMBL/GenBank/DDBJ whole genome shotgun (WGS) entry which is preliminary data.</text>
</comment>
<feature type="compositionally biased region" description="Polar residues" evidence="1">
    <location>
        <begin position="136"/>
        <end position="145"/>
    </location>
</feature>
<proteinExistence type="predicted"/>
<sequence length="409" mass="44777">MKEEVKMEQITDRDIQPQTLCVTVRGDTHQGHDNTVGDTASDMSSPRRRSQRCRTKATNDASFVSDATMTVETPLRRSLRTVVIRSATEEGAGEEGEGRGKTSLGDRRRTRSVTGKTSEDGQNTGHHRLTRHCVGDTQTDAGSTATKRRRSSRLTARAQREMTTEVNTDAGVTTRSKRQRSKTPASGDRTTRTTRRTVEDTTEETQEDTQECKVRTQDYDTRTTPDIASGDNSACVSRHDVIAVSADVSRNKSSFDTATGPDSVTGSHDNQCTDVANGNNPPNKVVSNNVTSLVHDTSPETNDLSDAMLTVIGSNMQTNTKNDSGAGSYDPNTEGAGRTNTDDSKERHSQAEVSGEVGKDIRAVERDESTSRKTRTETRQRQAVVETVISNQRQQKGAFMPSQLYILTN</sequence>
<evidence type="ECO:0000256" key="1">
    <source>
        <dbReference type="SAM" id="MobiDB-lite"/>
    </source>
</evidence>
<feature type="compositionally biased region" description="Polar residues" evidence="1">
    <location>
        <begin position="164"/>
        <end position="174"/>
    </location>
</feature>
<evidence type="ECO:0000313" key="2">
    <source>
        <dbReference type="EMBL" id="KAK2177571.1"/>
    </source>
</evidence>
<feature type="region of interest" description="Disordered" evidence="1">
    <location>
        <begin position="82"/>
        <end position="212"/>
    </location>
</feature>
<dbReference type="EMBL" id="JAODUO010000590">
    <property type="protein sequence ID" value="KAK2177571.1"/>
    <property type="molecule type" value="Genomic_DNA"/>
</dbReference>
<protein>
    <submittedName>
        <fullName evidence="2">Uncharacterized protein</fullName>
    </submittedName>
</protein>
<feature type="compositionally biased region" description="Basic residues" evidence="1">
    <location>
        <begin position="46"/>
        <end position="55"/>
    </location>
</feature>
<feature type="region of interest" description="Disordered" evidence="1">
    <location>
        <begin position="26"/>
        <end position="59"/>
    </location>
</feature>
<keyword evidence="3" id="KW-1185">Reference proteome</keyword>
<evidence type="ECO:0000313" key="3">
    <source>
        <dbReference type="Proteomes" id="UP001209878"/>
    </source>
</evidence>
<dbReference type="Proteomes" id="UP001209878">
    <property type="component" value="Unassembled WGS sequence"/>
</dbReference>